<dbReference type="EMBL" id="BTGU01000004">
    <property type="protein sequence ID" value="GMN33124.1"/>
    <property type="molecule type" value="Genomic_DNA"/>
</dbReference>
<accession>A0AA87ZH43</accession>
<dbReference type="Gramene" id="FCD_00017392-RA">
    <property type="protein sequence ID" value="FCD_00017392-RA:cds"/>
    <property type="gene ID" value="FCD_00017392"/>
</dbReference>
<gene>
    <name evidence="1" type="ORF">TIFTF001_003994</name>
</gene>
<dbReference type="Proteomes" id="UP001187192">
    <property type="component" value="Unassembled WGS sequence"/>
</dbReference>
<organism evidence="1 2">
    <name type="scientific">Ficus carica</name>
    <name type="common">Common fig</name>
    <dbReference type="NCBI Taxonomy" id="3494"/>
    <lineage>
        <taxon>Eukaryota</taxon>
        <taxon>Viridiplantae</taxon>
        <taxon>Streptophyta</taxon>
        <taxon>Embryophyta</taxon>
        <taxon>Tracheophyta</taxon>
        <taxon>Spermatophyta</taxon>
        <taxon>Magnoliopsida</taxon>
        <taxon>eudicotyledons</taxon>
        <taxon>Gunneridae</taxon>
        <taxon>Pentapetalae</taxon>
        <taxon>rosids</taxon>
        <taxon>fabids</taxon>
        <taxon>Rosales</taxon>
        <taxon>Moraceae</taxon>
        <taxon>Ficeae</taxon>
        <taxon>Ficus</taxon>
    </lineage>
</organism>
<proteinExistence type="predicted"/>
<evidence type="ECO:0000313" key="1">
    <source>
        <dbReference type="EMBL" id="GMN33124.1"/>
    </source>
</evidence>
<keyword evidence="2" id="KW-1185">Reference proteome</keyword>
<reference evidence="1" key="1">
    <citation type="submission" date="2023-07" db="EMBL/GenBank/DDBJ databases">
        <title>draft genome sequence of fig (Ficus carica).</title>
        <authorList>
            <person name="Takahashi T."/>
            <person name="Nishimura K."/>
        </authorList>
    </citation>
    <scope>NUCLEOTIDE SEQUENCE</scope>
</reference>
<name>A0AA87ZH43_FICCA</name>
<evidence type="ECO:0000313" key="2">
    <source>
        <dbReference type="Proteomes" id="UP001187192"/>
    </source>
</evidence>
<protein>
    <submittedName>
        <fullName evidence="1">Uncharacterized protein</fullName>
    </submittedName>
</protein>
<sequence length="36" mass="4024">MEGDEMGSEKRQWKEGILEKQEVSASGLRQVEIGMG</sequence>
<dbReference type="AlphaFoldDB" id="A0AA87ZH43"/>
<comment type="caution">
    <text evidence="1">The sequence shown here is derived from an EMBL/GenBank/DDBJ whole genome shotgun (WGS) entry which is preliminary data.</text>
</comment>